<reference evidence="4" key="1">
    <citation type="submission" date="2017-02" db="UniProtKB">
        <authorList>
            <consortium name="WormBaseParasite"/>
        </authorList>
    </citation>
    <scope>IDENTIFICATION</scope>
</reference>
<evidence type="ECO:0000313" key="4">
    <source>
        <dbReference type="WBParaSite" id="TASK_0000848101-mRNA-1"/>
    </source>
</evidence>
<evidence type="ECO:0000313" key="2">
    <source>
        <dbReference type="EMBL" id="VDK40401.1"/>
    </source>
</evidence>
<dbReference type="OrthoDB" id="6268850at2759"/>
<protein>
    <submittedName>
        <fullName evidence="4">BZIP domain-containing protein</fullName>
    </submittedName>
</protein>
<accession>A0A0R3WCN9</accession>
<evidence type="ECO:0000256" key="1">
    <source>
        <dbReference type="SAM" id="MobiDB-lite"/>
    </source>
</evidence>
<name>A0A0R3WCN9_TAEAS</name>
<feature type="compositionally biased region" description="Basic and acidic residues" evidence="1">
    <location>
        <begin position="201"/>
        <end position="219"/>
    </location>
</feature>
<feature type="region of interest" description="Disordered" evidence="1">
    <location>
        <begin position="198"/>
        <end position="219"/>
    </location>
</feature>
<keyword evidence="3" id="KW-1185">Reference proteome</keyword>
<proteinExistence type="predicted"/>
<gene>
    <name evidence="2" type="ORF">TASK_LOCUS8482</name>
</gene>
<organism evidence="4">
    <name type="scientific">Taenia asiatica</name>
    <name type="common">Asian tapeworm</name>
    <dbReference type="NCBI Taxonomy" id="60517"/>
    <lineage>
        <taxon>Eukaryota</taxon>
        <taxon>Metazoa</taxon>
        <taxon>Spiralia</taxon>
        <taxon>Lophotrochozoa</taxon>
        <taxon>Platyhelminthes</taxon>
        <taxon>Cestoda</taxon>
        <taxon>Eucestoda</taxon>
        <taxon>Cyclophyllidea</taxon>
        <taxon>Taeniidae</taxon>
        <taxon>Taenia</taxon>
    </lineage>
</organism>
<sequence length="219" mass="23829">MMSAEVSDDTCPAEESSICDRTFELLDATFPSLTPVIDRKGCNCDRDLASPLLDANRRTGGLIDCEVDFEQLSLAGLQASPSFQKATPLRERRKVSTTPDIVNGRVSGKRGAFLNLYAFYTSPSLPHSSSPLTALPKSMPPPSVAAAKGESAFYRRKAYDEARRKNSLCVARVDPRRRASITAMAVAGRERVGAAALRASKRAEARRQAMDKNRPGLHS</sequence>
<reference evidence="2 3" key="2">
    <citation type="submission" date="2018-11" db="EMBL/GenBank/DDBJ databases">
        <authorList>
            <consortium name="Pathogen Informatics"/>
        </authorList>
    </citation>
    <scope>NUCLEOTIDE SEQUENCE [LARGE SCALE GENOMIC DNA]</scope>
</reference>
<dbReference type="AlphaFoldDB" id="A0A0R3WCN9"/>
<dbReference type="WBParaSite" id="TASK_0000848101-mRNA-1">
    <property type="protein sequence ID" value="TASK_0000848101-mRNA-1"/>
    <property type="gene ID" value="TASK_0000848101"/>
</dbReference>
<dbReference type="EMBL" id="UYRS01018812">
    <property type="protein sequence ID" value="VDK40401.1"/>
    <property type="molecule type" value="Genomic_DNA"/>
</dbReference>
<dbReference type="Proteomes" id="UP000282613">
    <property type="component" value="Unassembled WGS sequence"/>
</dbReference>
<evidence type="ECO:0000313" key="3">
    <source>
        <dbReference type="Proteomes" id="UP000282613"/>
    </source>
</evidence>